<reference evidence="1 2" key="1">
    <citation type="submission" date="2022-05" db="EMBL/GenBank/DDBJ databases">
        <authorList>
            <consortium name="Genoscope - CEA"/>
            <person name="William W."/>
        </authorList>
    </citation>
    <scope>NUCLEOTIDE SEQUENCE [LARGE SCALE GENOMIC DNA]</scope>
</reference>
<proteinExistence type="predicted"/>
<comment type="caution">
    <text evidence="1">The sequence shown here is derived from an EMBL/GenBank/DDBJ whole genome shotgun (WGS) entry which is preliminary data.</text>
</comment>
<organism evidence="1 2">
    <name type="scientific">Porites lobata</name>
    <dbReference type="NCBI Taxonomy" id="104759"/>
    <lineage>
        <taxon>Eukaryota</taxon>
        <taxon>Metazoa</taxon>
        <taxon>Cnidaria</taxon>
        <taxon>Anthozoa</taxon>
        <taxon>Hexacorallia</taxon>
        <taxon>Scleractinia</taxon>
        <taxon>Fungiina</taxon>
        <taxon>Poritidae</taxon>
        <taxon>Porites</taxon>
    </lineage>
</organism>
<gene>
    <name evidence="1" type="ORF">PLOB_00002584</name>
</gene>
<keyword evidence="2" id="KW-1185">Reference proteome</keyword>
<name>A0ABN8N5V4_9CNID</name>
<evidence type="ECO:0000313" key="1">
    <source>
        <dbReference type="EMBL" id="CAH3043674.1"/>
    </source>
</evidence>
<protein>
    <submittedName>
        <fullName evidence="1">Uncharacterized protein</fullName>
    </submittedName>
</protein>
<sequence length="356" mass="39841">MKDSIRTVQTCENCLKVQRSVKHIVSNETSYFVMAVATDCEECNKKALVCLSDIADNKELPSELELVVSLPDVVHVGKSCKCSWSNWFINLDGELSNLVLLRSFRDNAEDFIRKKLRKLLSLDSISFVDFDGKVRICTKSLKRRADFLSHLKALSLSTEGTVPVLRQRLNDHLSSISKSIDSAEHVQIHPNCQTRPSAICAANNDLLFCSDDENSCSFKQIKGICSVDKILFVTGVSAGKVKIVTRLGETISFLEILGSLYDTFGIHSKGMKPEEVSLKQVQQNVTKIDNYARVTVSKVKERYQLSETSATNSPQGTVSQKTQMSVSLLKKGMDRLYTDVMDVNPEFAATYCWKRC</sequence>
<dbReference type="EMBL" id="CALNXK010000011">
    <property type="protein sequence ID" value="CAH3043674.1"/>
    <property type="molecule type" value="Genomic_DNA"/>
</dbReference>
<dbReference type="Proteomes" id="UP001159405">
    <property type="component" value="Unassembled WGS sequence"/>
</dbReference>
<evidence type="ECO:0000313" key="2">
    <source>
        <dbReference type="Proteomes" id="UP001159405"/>
    </source>
</evidence>
<accession>A0ABN8N5V4</accession>